<evidence type="ECO:0000256" key="3">
    <source>
        <dbReference type="ARBA" id="ARBA00022679"/>
    </source>
</evidence>
<dbReference type="PANTHER" id="PTHR13393:SF0">
    <property type="entry name" value="RNA N6-ADENOSINE-METHYLTRANSFERASE METTL16"/>
    <property type="match status" value="1"/>
</dbReference>
<evidence type="ECO:0008006" key="8">
    <source>
        <dbReference type="Google" id="ProtNLM"/>
    </source>
</evidence>
<keyword evidence="2" id="KW-0489">Methyltransferase</keyword>
<comment type="similarity">
    <text evidence="1">Belongs to the methyltransferase superfamily. METTL16/RlmF family.</text>
</comment>
<dbReference type="Pfam" id="PF05971">
    <property type="entry name" value="Methyltransf_10"/>
    <property type="match status" value="1"/>
</dbReference>
<evidence type="ECO:0000313" key="7">
    <source>
        <dbReference type="Proteomes" id="UP001385951"/>
    </source>
</evidence>
<dbReference type="AlphaFoldDB" id="A0AAW0GU22"/>
<dbReference type="InterPro" id="IPR029063">
    <property type="entry name" value="SAM-dependent_MTases_sf"/>
</dbReference>
<dbReference type="InterPro" id="IPR017182">
    <property type="entry name" value="METTL16/PsiM"/>
</dbReference>
<proteinExistence type="inferred from homology"/>
<comment type="caution">
    <text evidence="6">The sequence shown here is derived from an EMBL/GenBank/DDBJ whole genome shotgun (WGS) entry which is preliminary data.</text>
</comment>
<name>A0AAW0GU22_9APHY</name>
<dbReference type="PANTHER" id="PTHR13393">
    <property type="entry name" value="SAM-DEPENDENT METHYLTRANSFERASE"/>
    <property type="match status" value="1"/>
</dbReference>
<keyword evidence="3" id="KW-0808">Transferase</keyword>
<dbReference type="GO" id="GO:0070475">
    <property type="term" value="P:rRNA base methylation"/>
    <property type="evidence" value="ECO:0007669"/>
    <property type="project" value="TreeGrafter"/>
</dbReference>
<feature type="binding site" evidence="5">
    <location>
        <position position="104"/>
    </location>
    <ligand>
        <name>S-adenosyl-L-methionine</name>
        <dbReference type="ChEBI" id="CHEBI:59789"/>
    </ligand>
</feature>
<organism evidence="6 7">
    <name type="scientific">Cerrena zonata</name>
    <dbReference type="NCBI Taxonomy" id="2478898"/>
    <lineage>
        <taxon>Eukaryota</taxon>
        <taxon>Fungi</taxon>
        <taxon>Dikarya</taxon>
        <taxon>Basidiomycota</taxon>
        <taxon>Agaricomycotina</taxon>
        <taxon>Agaricomycetes</taxon>
        <taxon>Polyporales</taxon>
        <taxon>Cerrenaceae</taxon>
        <taxon>Cerrena</taxon>
    </lineage>
</organism>
<keyword evidence="7" id="KW-1185">Reference proteome</keyword>
<feature type="binding site" evidence="5">
    <location>
        <position position="178"/>
    </location>
    <ligand>
        <name>S-adenosyl-L-methionine</name>
        <dbReference type="ChEBI" id="CHEBI:59789"/>
    </ligand>
</feature>
<protein>
    <recommendedName>
        <fullName evidence="8">U6 small nuclear RNA (adenine-(43)-N(6))-methyltransferase</fullName>
    </recommendedName>
</protein>
<dbReference type="GO" id="GO:0008168">
    <property type="term" value="F:methyltransferase activity"/>
    <property type="evidence" value="ECO:0007669"/>
    <property type="project" value="UniProtKB-KW"/>
</dbReference>
<evidence type="ECO:0000256" key="1">
    <source>
        <dbReference type="ARBA" id="ARBA00005878"/>
    </source>
</evidence>
<dbReference type="InterPro" id="IPR010286">
    <property type="entry name" value="METTL16/RlmF"/>
</dbReference>
<keyword evidence="4 5" id="KW-0949">S-adenosyl-L-methionine</keyword>
<feature type="binding site" evidence="5">
    <location>
        <position position="74"/>
    </location>
    <ligand>
        <name>S-adenosyl-L-methionine</name>
        <dbReference type="ChEBI" id="CHEBI:59789"/>
    </ligand>
</feature>
<dbReference type="Proteomes" id="UP001385951">
    <property type="component" value="Unassembled WGS sequence"/>
</dbReference>
<dbReference type="GO" id="GO:0005634">
    <property type="term" value="C:nucleus"/>
    <property type="evidence" value="ECO:0007669"/>
    <property type="project" value="TreeGrafter"/>
</dbReference>
<dbReference type="Gene3D" id="3.40.50.150">
    <property type="entry name" value="Vaccinia Virus protein VP39"/>
    <property type="match status" value="1"/>
</dbReference>
<sequence>MHPRNPFNNPPNFSELSQAYPALKPYVTQSSSGWTIDFHNSHAQRRLTEALLHKFFGLSLSTPENRLCPPVPNRMNYILWLEDIIRATYLASRRPETIRGIDIGTGASAIYPLLGCRTNPTWTFVGTDIDDISLKSAQKNIESNSLKERIDLIKSDPSGSILPMTLHDDIIYDFTMCNPPFYSDKDEVRQSAEAKQIGPNAVCTGADVEMITPGGESAFVCKMVHESINFGAKCRWYTSMLGKMSSLNDVVKMLREHKIDNYAITEFVQGQTRRWAIAWSFDDIHLPDTIAQGCIARDTQEHTF</sequence>
<dbReference type="CDD" id="cd02440">
    <property type="entry name" value="AdoMet_MTases"/>
    <property type="match status" value="1"/>
</dbReference>
<dbReference type="SUPFAM" id="SSF53335">
    <property type="entry name" value="S-adenosyl-L-methionine-dependent methyltransferases"/>
    <property type="match status" value="1"/>
</dbReference>
<evidence type="ECO:0000313" key="6">
    <source>
        <dbReference type="EMBL" id="KAK7692919.1"/>
    </source>
</evidence>
<accession>A0AAW0GU22</accession>
<evidence type="ECO:0000256" key="4">
    <source>
        <dbReference type="ARBA" id="ARBA00022691"/>
    </source>
</evidence>
<feature type="binding site" evidence="5">
    <location>
        <position position="128"/>
    </location>
    <ligand>
        <name>S-adenosyl-L-methionine</name>
        <dbReference type="ChEBI" id="CHEBI:59789"/>
    </ligand>
</feature>
<dbReference type="EMBL" id="JASBNA010000004">
    <property type="protein sequence ID" value="KAK7692919.1"/>
    <property type="molecule type" value="Genomic_DNA"/>
</dbReference>
<reference evidence="6 7" key="1">
    <citation type="submission" date="2022-09" db="EMBL/GenBank/DDBJ databases">
        <authorList>
            <person name="Palmer J.M."/>
        </authorList>
    </citation>
    <scope>NUCLEOTIDE SEQUENCE [LARGE SCALE GENOMIC DNA]</scope>
    <source>
        <strain evidence="6 7">DSM 7382</strain>
    </source>
</reference>
<gene>
    <name evidence="6" type="ORF">QCA50_004558</name>
</gene>
<evidence type="ECO:0000256" key="5">
    <source>
        <dbReference type="PIRSR" id="PIRSR037350-1"/>
    </source>
</evidence>
<dbReference type="PIRSF" id="PIRSF037350">
    <property type="entry name" value="Mtase_ZK1128_prd"/>
    <property type="match status" value="1"/>
</dbReference>
<evidence type="ECO:0000256" key="2">
    <source>
        <dbReference type="ARBA" id="ARBA00022603"/>
    </source>
</evidence>